<dbReference type="InterPro" id="IPR041373">
    <property type="entry name" value="RT_RNaseH"/>
</dbReference>
<reference evidence="8" key="1">
    <citation type="journal article" date="2023" name="Front. Mar. Sci.">
        <title>A new Merluccius polli reference genome to investigate the effects of global change in West African waters.</title>
        <authorList>
            <person name="Mateo J.L."/>
            <person name="Blanco-Fernandez C."/>
            <person name="Garcia-Vazquez E."/>
            <person name="Machado-Schiaffino G."/>
        </authorList>
    </citation>
    <scope>NUCLEOTIDE SEQUENCE</scope>
    <source>
        <strain evidence="8">C29</strain>
        <tissue evidence="8">Fin</tissue>
    </source>
</reference>
<keyword evidence="2" id="KW-0548">Nucleotidyltransferase</keyword>
<dbReference type="Gene3D" id="3.10.10.10">
    <property type="entry name" value="HIV Type 1 Reverse Transcriptase, subunit A, domain 1"/>
    <property type="match status" value="1"/>
</dbReference>
<organism evidence="8 9">
    <name type="scientific">Merluccius polli</name>
    <name type="common">Benguela hake</name>
    <name type="synonym">Merluccius cadenati</name>
    <dbReference type="NCBI Taxonomy" id="89951"/>
    <lineage>
        <taxon>Eukaryota</taxon>
        <taxon>Metazoa</taxon>
        <taxon>Chordata</taxon>
        <taxon>Craniata</taxon>
        <taxon>Vertebrata</taxon>
        <taxon>Euteleostomi</taxon>
        <taxon>Actinopterygii</taxon>
        <taxon>Neopterygii</taxon>
        <taxon>Teleostei</taxon>
        <taxon>Neoteleostei</taxon>
        <taxon>Acanthomorphata</taxon>
        <taxon>Zeiogadaria</taxon>
        <taxon>Gadariae</taxon>
        <taxon>Gadiformes</taxon>
        <taxon>Gadoidei</taxon>
        <taxon>Merlucciidae</taxon>
        <taxon>Merluccius</taxon>
    </lineage>
</organism>
<evidence type="ECO:0000313" key="9">
    <source>
        <dbReference type="Proteomes" id="UP001174136"/>
    </source>
</evidence>
<evidence type="ECO:0000313" key="8">
    <source>
        <dbReference type="EMBL" id="KAK0152383.1"/>
    </source>
</evidence>
<proteinExistence type="predicted"/>
<dbReference type="AlphaFoldDB" id="A0AA47N4Q0"/>
<keyword evidence="6" id="KW-0695">RNA-directed DNA polymerase</keyword>
<gene>
    <name evidence="8" type="primary">pol_167</name>
    <name evidence="8" type="ORF">N1851_006102</name>
</gene>
<dbReference type="Gene3D" id="3.30.70.270">
    <property type="match status" value="2"/>
</dbReference>
<sequence>MMQNLTNAIRPKVEVELQHLEDQGILSKVDWATPIVPVVKKTGALRICADFKVTVNPVLHADQYPLLHIKDIFASPPHGEHFSKIDLAQAYLQMEACIMPQQHGNMPWTKYYEGYPQCYLDDIVTGADDKTQMANLQAVLSSVKVPKPQKVSQRCYLLGLINYHHKFLPNLSTVLHSLNSLLQLAPNWSGQKTPPVWTAKQLITSEEVLTHFDPSLQCVTFPVWLWHLLLLRSLNSAERNYVHVDRGGLSLVWRVNKFNQCLYKKHVTLITNHQPLVCIFNPQKCVPAMAAARLPRWALFLGAQTYTIEFTLRSPEASFML</sequence>
<dbReference type="InterPro" id="IPR050951">
    <property type="entry name" value="Retrovirus_Pol_polyprotein"/>
</dbReference>
<dbReference type="InterPro" id="IPR043128">
    <property type="entry name" value="Rev_trsase/Diguanyl_cyclase"/>
</dbReference>
<evidence type="ECO:0000256" key="4">
    <source>
        <dbReference type="ARBA" id="ARBA00022759"/>
    </source>
</evidence>
<dbReference type="Proteomes" id="UP001174136">
    <property type="component" value="Unassembled WGS sequence"/>
</dbReference>
<evidence type="ECO:0000256" key="6">
    <source>
        <dbReference type="ARBA" id="ARBA00022918"/>
    </source>
</evidence>
<dbReference type="GO" id="GO:0003964">
    <property type="term" value="F:RNA-directed DNA polymerase activity"/>
    <property type="evidence" value="ECO:0007669"/>
    <property type="project" value="UniProtKB-KW"/>
</dbReference>
<keyword evidence="5" id="KW-0378">Hydrolase</keyword>
<comment type="caution">
    <text evidence="8">The sequence shown here is derived from an EMBL/GenBank/DDBJ whole genome shotgun (WGS) entry which is preliminary data.</text>
</comment>
<dbReference type="EMBL" id="JAOPHQ010001056">
    <property type="protein sequence ID" value="KAK0152383.1"/>
    <property type="molecule type" value="Genomic_DNA"/>
</dbReference>
<dbReference type="SUPFAM" id="SSF56672">
    <property type="entry name" value="DNA/RNA polymerases"/>
    <property type="match status" value="1"/>
</dbReference>
<keyword evidence="1" id="KW-0808">Transferase</keyword>
<keyword evidence="3" id="KW-0540">Nuclease</keyword>
<keyword evidence="9" id="KW-1185">Reference proteome</keyword>
<dbReference type="PANTHER" id="PTHR37984:SF14">
    <property type="entry name" value="RIBONUCLEASE H"/>
    <property type="match status" value="1"/>
</dbReference>
<evidence type="ECO:0000256" key="5">
    <source>
        <dbReference type="ARBA" id="ARBA00022801"/>
    </source>
</evidence>
<dbReference type="GO" id="GO:0004519">
    <property type="term" value="F:endonuclease activity"/>
    <property type="evidence" value="ECO:0007669"/>
    <property type="project" value="UniProtKB-KW"/>
</dbReference>
<dbReference type="PANTHER" id="PTHR37984">
    <property type="entry name" value="PROTEIN CBG26694"/>
    <property type="match status" value="1"/>
</dbReference>
<evidence type="ECO:0000256" key="3">
    <source>
        <dbReference type="ARBA" id="ARBA00022722"/>
    </source>
</evidence>
<evidence type="ECO:0000256" key="2">
    <source>
        <dbReference type="ARBA" id="ARBA00022695"/>
    </source>
</evidence>
<keyword evidence="4" id="KW-0255">Endonuclease</keyword>
<dbReference type="GO" id="GO:0016787">
    <property type="term" value="F:hydrolase activity"/>
    <property type="evidence" value="ECO:0007669"/>
    <property type="project" value="UniProtKB-KW"/>
</dbReference>
<dbReference type="Pfam" id="PF17917">
    <property type="entry name" value="RT_RNaseH"/>
    <property type="match status" value="1"/>
</dbReference>
<name>A0AA47N4Q0_MERPO</name>
<evidence type="ECO:0000256" key="1">
    <source>
        <dbReference type="ARBA" id="ARBA00022679"/>
    </source>
</evidence>
<protein>
    <submittedName>
        <fullName evidence="8">Retrovirus-related Pol polyprotein from transposon 17.6</fullName>
    </submittedName>
</protein>
<dbReference type="InterPro" id="IPR043502">
    <property type="entry name" value="DNA/RNA_pol_sf"/>
</dbReference>
<accession>A0AA47N4Q0</accession>
<feature type="domain" description="Reverse transcriptase RNase H-like" evidence="7">
    <location>
        <begin position="232"/>
        <end position="301"/>
    </location>
</feature>
<evidence type="ECO:0000259" key="7">
    <source>
        <dbReference type="Pfam" id="PF17917"/>
    </source>
</evidence>